<feature type="domain" description="HTH iclR-type" evidence="4">
    <location>
        <begin position="20"/>
        <end position="82"/>
    </location>
</feature>
<dbReference type="InterPro" id="IPR005471">
    <property type="entry name" value="Tscrpt_reg_IclR_N"/>
</dbReference>
<dbReference type="EMBL" id="LCYG01000032">
    <property type="protein sequence ID" value="KLK92619.1"/>
    <property type="molecule type" value="Genomic_DNA"/>
</dbReference>
<evidence type="ECO:0008006" key="8">
    <source>
        <dbReference type="Google" id="ProtNLM"/>
    </source>
</evidence>
<protein>
    <recommendedName>
        <fullName evidence="8">IclR family transcriptional regulator</fullName>
    </recommendedName>
</protein>
<gene>
    <name evidence="6" type="ORF">AA309_13030</name>
</gene>
<dbReference type="Proteomes" id="UP000035489">
    <property type="component" value="Unassembled WGS sequence"/>
</dbReference>
<dbReference type="Pfam" id="PF01614">
    <property type="entry name" value="IclR_C"/>
    <property type="match status" value="1"/>
</dbReference>
<dbReference type="AlphaFoldDB" id="A0A0H1RC36"/>
<dbReference type="PROSITE" id="PS51078">
    <property type="entry name" value="ICLR_ED"/>
    <property type="match status" value="1"/>
</dbReference>
<evidence type="ECO:0000256" key="3">
    <source>
        <dbReference type="ARBA" id="ARBA00023163"/>
    </source>
</evidence>
<comment type="caution">
    <text evidence="6">The sequence shown here is derived from an EMBL/GenBank/DDBJ whole genome shotgun (WGS) entry which is preliminary data.</text>
</comment>
<dbReference type="GO" id="GO:0003700">
    <property type="term" value="F:DNA-binding transcription factor activity"/>
    <property type="evidence" value="ECO:0007669"/>
    <property type="project" value="TreeGrafter"/>
</dbReference>
<dbReference type="PATRIC" id="fig|1225564.3.peg.3443"/>
<proteinExistence type="predicted"/>
<dbReference type="InterPro" id="IPR014757">
    <property type="entry name" value="Tscrpt_reg_IclR_C"/>
</dbReference>
<dbReference type="GO" id="GO:0003677">
    <property type="term" value="F:DNA binding"/>
    <property type="evidence" value="ECO:0007669"/>
    <property type="project" value="UniProtKB-KW"/>
</dbReference>
<dbReference type="InterPro" id="IPR036388">
    <property type="entry name" value="WH-like_DNA-bd_sf"/>
</dbReference>
<accession>A0A0H1RC36</accession>
<name>A0A0H1RC36_9HYPH</name>
<dbReference type="InterPro" id="IPR036390">
    <property type="entry name" value="WH_DNA-bd_sf"/>
</dbReference>
<dbReference type="InterPro" id="IPR050707">
    <property type="entry name" value="HTH_MetabolicPath_Reg"/>
</dbReference>
<dbReference type="PANTHER" id="PTHR30136:SF7">
    <property type="entry name" value="HTH-TYPE TRANSCRIPTIONAL REGULATOR KDGR-RELATED"/>
    <property type="match status" value="1"/>
</dbReference>
<evidence type="ECO:0000256" key="2">
    <source>
        <dbReference type="ARBA" id="ARBA00023125"/>
    </source>
</evidence>
<keyword evidence="1" id="KW-0805">Transcription regulation</keyword>
<dbReference type="Gene3D" id="3.30.450.40">
    <property type="match status" value="1"/>
</dbReference>
<dbReference type="InterPro" id="IPR029016">
    <property type="entry name" value="GAF-like_dom_sf"/>
</dbReference>
<evidence type="ECO:0000313" key="7">
    <source>
        <dbReference type="Proteomes" id="UP000035489"/>
    </source>
</evidence>
<keyword evidence="3" id="KW-0804">Transcription</keyword>
<sequence>MRTAVLPADKERNGAPRYAVPALEKGLDVLELLARSPDSLSMSAVAAALERTVSEIYRVMQCLESRAYVERDPESDRYRLSMKLFGLAHSRPPTKALVSAAAPVMDRIAAATMQSCHLAVVDDLQILVVAQVNSPSPMHYAVRLGAQFPVWETSSGLVLLAYQPDAVRQDMINRIMAVQSDVSRRELDARCAAIVRNGSEVRASAIVSGVTNITHPIFNHQGKVVAVLTTPFLPQVHLDISVEEATIEIKKAAAEISNTLGYRPS</sequence>
<dbReference type="SUPFAM" id="SSF46785">
    <property type="entry name" value="Winged helix' DNA-binding domain"/>
    <property type="match status" value="1"/>
</dbReference>
<dbReference type="PANTHER" id="PTHR30136">
    <property type="entry name" value="HELIX-TURN-HELIX TRANSCRIPTIONAL REGULATOR, ICLR FAMILY"/>
    <property type="match status" value="1"/>
</dbReference>
<organism evidence="6 7">
    <name type="scientific">Microvirga vignae</name>
    <dbReference type="NCBI Taxonomy" id="1225564"/>
    <lineage>
        <taxon>Bacteria</taxon>
        <taxon>Pseudomonadati</taxon>
        <taxon>Pseudomonadota</taxon>
        <taxon>Alphaproteobacteria</taxon>
        <taxon>Hyphomicrobiales</taxon>
        <taxon>Methylobacteriaceae</taxon>
        <taxon>Microvirga</taxon>
    </lineage>
</organism>
<keyword evidence="2" id="KW-0238">DNA-binding</keyword>
<evidence type="ECO:0000313" key="6">
    <source>
        <dbReference type="EMBL" id="KLK92619.1"/>
    </source>
</evidence>
<dbReference type="SMART" id="SM00346">
    <property type="entry name" value="HTH_ICLR"/>
    <property type="match status" value="1"/>
</dbReference>
<evidence type="ECO:0000256" key="1">
    <source>
        <dbReference type="ARBA" id="ARBA00023015"/>
    </source>
</evidence>
<dbReference type="PROSITE" id="PS51077">
    <property type="entry name" value="HTH_ICLR"/>
    <property type="match status" value="1"/>
</dbReference>
<dbReference type="STRING" id="1225564.AA309_13030"/>
<dbReference type="SUPFAM" id="SSF55781">
    <property type="entry name" value="GAF domain-like"/>
    <property type="match status" value="1"/>
</dbReference>
<reference evidence="6 7" key="1">
    <citation type="submission" date="2015-05" db="EMBL/GenBank/DDBJ databases">
        <title>Draft genome sequence of Microvirga vignae strain BR3299, a novel nitrogen fixing bacteria isolated from Brazil semi-aired region.</title>
        <authorList>
            <person name="Zilli J.E."/>
            <person name="Passos S.R."/>
            <person name="Leite J."/>
            <person name="Baldani J.I."/>
            <person name="Xavier G.R."/>
            <person name="Rumjaneck N.G."/>
            <person name="Simoes-Araujo J.L."/>
        </authorList>
    </citation>
    <scope>NUCLEOTIDE SEQUENCE [LARGE SCALE GENOMIC DNA]</scope>
    <source>
        <strain evidence="6 7">BR3299</strain>
    </source>
</reference>
<keyword evidence="7" id="KW-1185">Reference proteome</keyword>
<evidence type="ECO:0000259" key="4">
    <source>
        <dbReference type="PROSITE" id="PS51077"/>
    </source>
</evidence>
<evidence type="ECO:0000259" key="5">
    <source>
        <dbReference type="PROSITE" id="PS51078"/>
    </source>
</evidence>
<dbReference type="Pfam" id="PF09339">
    <property type="entry name" value="HTH_IclR"/>
    <property type="match status" value="1"/>
</dbReference>
<dbReference type="GO" id="GO:0045892">
    <property type="term" value="P:negative regulation of DNA-templated transcription"/>
    <property type="evidence" value="ECO:0007669"/>
    <property type="project" value="TreeGrafter"/>
</dbReference>
<feature type="domain" description="IclR-ED" evidence="5">
    <location>
        <begin position="83"/>
        <end position="262"/>
    </location>
</feature>
<dbReference type="Gene3D" id="1.10.10.10">
    <property type="entry name" value="Winged helix-like DNA-binding domain superfamily/Winged helix DNA-binding domain"/>
    <property type="match status" value="1"/>
</dbReference>